<dbReference type="RefSeq" id="WP_028094480.1">
    <property type="nucleotide sequence ID" value="NZ_BNAP01000010.1"/>
</dbReference>
<dbReference type="GO" id="GO:1990281">
    <property type="term" value="C:efflux pump complex"/>
    <property type="evidence" value="ECO:0007669"/>
    <property type="project" value="TreeGrafter"/>
</dbReference>
<dbReference type="AlphaFoldDB" id="A0A8J3MDQ9"/>
<evidence type="ECO:0000256" key="2">
    <source>
        <dbReference type="SAM" id="Coils"/>
    </source>
</evidence>
<feature type="domain" description="CusB-like beta-barrel" evidence="3">
    <location>
        <begin position="263"/>
        <end position="332"/>
    </location>
</feature>
<comment type="caution">
    <text evidence="4">The sequence shown here is derived from an EMBL/GenBank/DDBJ whole genome shotgun (WGS) entry which is preliminary data.</text>
</comment>
<dbReference type="NCBIfam" id="TIGR01730">
    <property type="entry name" value="RND_mfp"/>
    <property type="match status" value="1"/>
</dbReference>
<dbReference type="Gene3D" id="2.40.50.100">
    <property type="match status" value="2"/>
</dbReference>
<evidence type="ECO:0000259" key="3">
    <source>
        <dbReference type="Pfam" id="PF25954"/>
    </source>
</evidence>
<dbReference type="PANTHER" id="PTHR30469">
    <property type="entry name" value="MULTIDRUG RESISTANCE PROTEIN MDTA"/>
    <property type="match status" value="1"/>
</dbReference>
<comment type="similarity">
    <text evidence="1">Belongs to the membrane fusion protein (MFP) (TC 8.A.1) family.</text>
</comment>
<evidence type="ECO:0000313" key="4">
    <source>
        <dbReference type="EMBL" id="GHG93187.1"/>
    </source>
</evidence>
<reference evidence="4" key="2">
    <citation type="submission" date="2020-09" db="EMBL/GenBank/DDBJ databases">
        <authorList>
            <person name="Sun Q."/>
            <person name="Zhou Y."/>
        </authorList>
    </citation>
    <scope>NUCLEOTIDE SEQUENCE</scope>
    <source>
        <strain evidence="4">CGMCC 1.7081</strain>
    </source>
</reference>
<sequence length="412" mass="42566">MRPIPVLTAILVVAILILAVFKRDELLSFARGAQAAETPAAMTTAAPATSPSAPTRAMRVVALHSRARTIDSAVVLRGETRAARQVEVKAETTGAVISDPRRKGSFVAAGDILCKLDPGTRAANLVKARATLAEAGARLPEADAKLAEAEAKLAEAQINHTAAKQLNQGGYTAQTTLLARAAEVRSAEAAIASAQAGIQSSQAGVEAAQAAVATAEREIALLTITAPFEGLLESDAAELGSLMQAGSLCAVVIQLDPIKVVGYVPETEVARVRLGAAAQAALATGEKIAGQVTFLSRAADPATRTFEVEITVPNPDLTIRDGQTASIAISAQGALAHRLPQSALTLNNEGQLGVRVVEPGDIVGFRPVAVLRDEADGLWIGGLPDTADVIVVGQDFVTAGVHVSPTYRELSR</sequence>
<dbReference type="Pfam" id="PF25954">
    <property type="entry name" value="Beta-barrel_RND_2"/>
    <property type="match status" value="1"/>
</dbReference>
<feature type="coiled-coil region" evidence="2">
    <location>
        <begin position="132"/>
        <end position="166"/>
    </location>
</feature>
<dbReference type="EMBL" id="BNAP01000010">
    <property type="protein sequence ID" value="GHG93187.1"/>
    <property type="molecule type" value="Genomic_DNA"/>
</dbReference>
<protein>
    <recommendedName>
        <fullName evidence="3">CusB-like beta-barrel domain-containing protein</fullName>
    </recommendedName>
</protein>
<organism evidence="4 5">
    <name type="scientific">Pseudodonghicola xiamenensis</name>
    <dbReference type="NCBI Taxonomy" id="337702"/>
    <lineage>
        <taxon>Bacteria</taxon>
        <taxon>Pseudomonadati</taxon>
        <taxon>Pseudomonadota</taxon>
        <taxon>Alphaproteobacteria</taxon>
        <taxon>Rhodobacterales</taxon>
        <taxon>Paracoccaceae</taxon>
        <taxon>Pseudodonghicola</taxon>
    </lineage>
</organism>
<dbReference type="SUPFAM" id="SSF111369">
    <property type="entry name" value="HlyD-like secretion proteins"/>
    <property type="match status" value="2"/>
</dbReference>
<dbReference type="InterPro" id="IPR006143">
    <property type="entry name" value="RND_pump_MFP"/>
</dbReference>
<name>A0A8J3MDQ9_9RHOB</name>
<dbReference type="Gene3D" id="1.10.287.470">
    <property type="entry name" value="Helix hairpin bin"/>
    <property type="match status" value="2"/>
</dbReference>
<keyword evidence="5" id="KW-1185">Reference proteome</keyword>
<accession>A0A8J3MDQ9</accession>
<reference evidence="4" key="1">
    <citation type="journal article" date="2014" name="Int. J. Syst. Evol. Microbiol.">
        <title>Complete genome sequence of Corynebacterium casei LMG S-19264T (=DSM 44701T), isolated from a smear-ripened cheese.</title>
        <authorList>
            <consortium name="US DOE Joint Genome Institute (JGI-PGF)"/>
            <person name="Walter F."/>
            <person name="Albersmeier A."/>
            <person name="Kalinowski J."/>
            <person name="Ruckert C."/>
        </authorList>
    </citation>
    <scope>NUCLEOTIDE SEQUENCE</scope>
    <source>
        <strain evidence="4">CGMCC 1.7081</strain>
    </source>
</reference>
<proteinExistence type="inferred from homology"/>
<dbReference type="GO" id="GO:0015562">
    <property type="term" value="F:efflux transmembrane transporter activity"/>
    <property type="evidence" value="ECO:0007669"/>
    <property type="project" value="TreeGrafter"/>
</dbReference>
<keyword evidence="2" id="KW-0175">Coiled coil</keyword>
<evidence type="ECO:0000313" key="5">
    <source>
        <dbReference type="Proteomes" id="UP000611500"/>
    </source>
</evidence>
<feature type="coiled-coil region" evidence="2">
    <location>
        <begin position="198"/>
        <end position="225"/>
    </location>
</feature>
<dbReference type="Gene3D" id="2.40.420.20">
    <property type="match status" value="1"/>
</dbReference>
<dbReference type="InterPro" id="IPR058792">
    <property type="entry name" value="Beta-barrel_RND_2"/>
</dbReference>
<evidence type="ECO:0000256" key="1">
    <source>
        <dbReference type="ARBA" id="ARBA00009477"/>
    </source>
</evidence>
<dbReference type="Gene3D" id="2.40.30.170">
    <property type="match status" value="1"/>
</dbReference>
<dbReference type="Proteomes" id="UP000611500">
    <property type="component" value="Unassembled WGS sequence"/>
</dbReference>
<gene>
    <name evidence="4" type="ORF">GCM10010961_25570</name>
</gene>
<dbReference type="PANTHER" id="PTHR30469:SF29">
    <property type="entry name" value="BLR2860 PROTEIN"/>
    <property type="match status" value="1"/>
</dbReference>